<keyword evidence="1" id="KW-0472">Membrane</keyword>
<keyword evidence="3" id="KW-1185">Reference proteome</keyword>
<feature type="transmembrane region" description="Helical" evidence="1">
    <location>
        <begin position="197"/>
        <end position="218"/>
    </location>
</feature>
<keyword evidence="1" id="KW-0812">Transmembrane</keyword>
<reference evidence="2 3" key="1">
    <citation type="submission" date="2018-04" db="EMBL/GenBank/DDBJ databases">
        <authorList>
            <person name="Vogel A."/>
        </authorList>
    </citation>
    <scope>NUCLEOTIDE SEQUENCE [LARGE SCALE GENOMIC DNA]</scope>
</reference>
<dbReference type="AlphaFoldDB" id="A0A484MBC3"/>
<protein>
    <submittedName>
        <fullName evidence="2">Uncharacterized protein</fullName>
    </submittedName>
</protein>
<sequence length="266" mass="29860">MQAIQNLRLELHDTNKMLDALAAKVSNKIADPHGYHNRHMADARWHPPPSCTTHRCEIPYQLPQRHIDPPCINTNEPDPGVASWFHKVTGFRHNAWMSMIDQAKERFVQEPTKANESFVAKEEIAVDRVSVLNDILVITNVIPVDNADEDEHQRDHSLTTKVSGANAICFGCTEKSGMLDSEVVLLYNSGDVTRDGIIFPLLVVWRFVLGIVNALGMFGSLDAPMNKVFDPGGGTMNDTLFPRSLLNFQLEDKLVFEAGRVLRDYI</sequence>
<accession>A0A484MBC3</accession>
<dbReference type="EMBL" id="OOIL02003033">
    <property type="protein sequence ID" value="VFQ85877.1"/>
    <property type="molecule type" value="Genomic_DNA"/>
</dbReference>
<evidence type="ECO:0000313" key="3">
    <source>
        <dbReference type="Proteomes" id="UP000595140"/>
    </source>
</evidence>
<proteinExistence type="predicted"/>
<evidence type="ECO:0000256" key="1">
    <source>
        <dbReference type="SAM" id="Phobius"/>
    </source>
</evidence>
<evidence type="ECO:0000313" key="2">
    <source>
        <dbReference type="EMBL" id="VFQ85877.1"/>
    </source>
</evidence>
<name>A0A484MBC3_9ASTE</name>
<dbReference type="Proteomes" id="UP000595140">
    <property type="component" value="Unassembled WGS sequence"/>
</dbReference>
<organism evidence="2 3">
    <name type="scientific">Cuscuta campestris</name>
    <dbReference type="NCBI Taxonomy" id="132261"/>
    <lineage>
        <taxon>Eukaryota</taxon>
        <taxon>Viridiplantae</taxon>
        <taxon>Streptophyta</taxon>
        <taxon>Embryophyta</taxon>
        <taxon>Tracheophyta</taxon>
        <taxon>Spermatophyta</taxon>
        <taxon>Magnoliopsida</taxon>
        <taxon>eudicotyledons</taxon>
        <taxon>Gunneridae</taxon>
        <taxon>Pentapetalae</taxon>
        <taxon>asterids</taxon>
        <taxon>lamiids</taxon>
        <taxon>Solanales</taxon>
        <taxon>Convolvulaceae</taxon>
        <taxon>Cuscuteae</taxon>
        <taxon>Cuscuta</taxon>
        <taxon>Cuscuta subgen. Grammica</taxon>
        <taxon>Cuscuta sect. Cleistogrammica</taxon>
    </lineage>
</organism>
<keyword evidence="1" id="KW-1133">Transmembrane helix</keyword>
<gene>
    <name evidence="2" type="ORF">CCAM_LOCUS27653</name>
</gene>